<dbReference type="Proteomes" id="UP000887580">
    <property type="component" value="Unplaced"/>
</dbReference>
<name>A0AC35G1Y0_9BILA</name>
<dbReference type="WBParaSite" id="PS1159_v2.g23022.t1">
    <property type="protein sequence ID" value="PS1159_v2.g23022.t1"/>
    <property type="gene ID" value="PS1159_v2.g23022"/>
</dbReference>
<accession>A0AC35G1Y0</accession>
<reference evidence="2" key="1">
    <citation type="submission" date="2022-11" db="UniProtKB">
        <authorList>
            <consortium name="WormBaseParasite"/>
        </authorList>
    </citation>
    <scope>IDENTIFICATION</scope>
</reference>
<evidence type="ECO:0000313" key="1">
    <source>
        <dbReference type="Proteomes" id="UP000887580"/>
    </source>
</evidence>
<proteinExistence type="predicted"/>
<organism evidence="1 2">
    <name type="scientific">Panagrolaimus sp. PS1159</name>
    <dbReference type="NCBI Taxonomy" id="55785"/>
    <lineage>
        <taxon>Eukaryota</taxon>
        <taxon>Metazoa</taxon>
        <taxon>Ecdysozoa</taxon>
        <taxon>Nematoda</taxon>
        <taxon>Chromadorea</taxon>
        <taxon>Rhabditida</taxon>
        <taxon>Tylenchina</taxon>
        <taxon>Panagrolaimomorpha</taxon>
        <taxon>Panagrolaimoidea</taxon>
        <taxon>Panagrolaimidae</taxon>
        <taxon>Panagrolaimus</taxon>
    </lineage>
</organism>
<protein>
    <submittedName>
        <fullName evidence="2">Uncharacterized protein</fullName>
    </submittedName>
</protein>
<sequence>MNSTTPSSSVESTISHESCETRNATASASLPNVLGNNNGRHEHDMKLWCQTVVESDSTSSTQESVKSSSTTPKFGRHLSPPQQHSKRYNRSHHKQQNNGGNIGGYPPTFGQCPNTRSALAFEQVEELMRLCNHEYQTGDTYYHSINALLRQIQEVRGSYPP</sequence>
<evidence type="ECO:0000313" key="2">
    <source>
        <dbReference type="WBParaSite" id="PS1159_v2.g23022.t1"/>
    </source>
</evidence>